<dbReference type="FunFam" id="1.20.1050.60:FF:000001">
    <property type="entry name" value="Putative alpha-1,2-mannosidase"/>
    <property type="match status" value="1"/>
</dbReference>
<name>A0A841J8Q1_9SPHI</name>
<evidence type="ECO:0000313" key="8">
    <source>
        <dbReference type="Proteomes" id="UP000548326"/>
    </source>
</evidence>
<dbReference type="GO" id="GO:0030246">
    <property type="term" value="F:carbohydrate binding"/>
    <property type="evidence" value="ECO:0007669"/>
    <property type="project" value="InterPro"/>
</dbReference>
<dbReference type="GO" id="GO:0006516">
    <property type="term" value="P:glycoprotein catabolic process"/>
    <property type="evidence" value="ECO:0007669"/>
    <property type="project" value="TreeGrafter"/>
</dbReference>
<dbReference type="InterPro" id="IPR005887">
    <property type="entry name" value="GH92_a_mannosidase_put"/>
</dbReference>
<keyword evidence="4" id="KW-0732">Signal</keyword>
<dbReference type="Gene3D" id="3.30.2080.10">
    <property type="entry name" value="GH92 mannosidase domain"/>
    <property type="match status" value="1"/>
</dbReference>
<dbReference type="InterPro" id="IPR008928">
    <property type="entry name" value="6-hairpin_glycosidase_sf"/>
</dbReference>
<dbReference type="Gene3D" id="1.20.1050.60">
    <property type="entry name" value="alpha-1,2-mannosidase"/>
    <property type="match status" value="1"/>
</dbReference>
<dbReference type="SUPFAM" id="SSF48208">
    <property type="entry name" value="Six-hairpin glycosidases"/>
    <property type="match status" value="1"/>
</dbReference>
<organism evidence="7 8">
    <name type="scientific">Mucilaginibacter lappiensis</name>
    <dbReference type="NCBI Taxonomy" id="354630"/>
    <lineage>
        <taxon>Bacteria</taxon>
        <taxon>Pseudomonadati</taxon>
        <taxon>Bacteroidota</taxon>
        <taxon>Sphingobacteriia</taxon>
        <taxon>Sphingobacteriales</taxon>
        <taxon>Sphingobacteriaceae</taxon>
        <taxon>Mucilaginibacter</taxon>
    </lineage>
</organism>
<dbReference type="FunFam" id="3.30.2080.10:FF:000001">
    <property type="entry name" value="Alpha-1,2-mannosidase subfamily"/>
    <property type="match status" value="1"/>
</dbReference>
<evidence type="ECO:0000256" key="3">
    <source>
        <dbReference type="ARBA" id="ARBA00022837"/>
    </source>
</evidence>
<gene>
    <name evidence="7" type="ORF">HDF22_001667</name>
</gene>
<dbReference type="Pfam" id="PF07971">
    <property type="entry name" value="Glyco_hydro_92"/>
    <property type="match status" value="1"/>
</dbReference>
<reference evidence="7 8" key="1">
    <citation type="submission" date="2020-08" db="EMBL/GenBank/DDBJ databases">
        <title>Genomic Encyclopedia of Type Strains, Phase IV (KMG-V): Genome sequencing to study the core and pangenomes of soil and plant-associated prokaryotes.</title>
        <authorList>
            <person name="Whitman W."/>
        </authorList>
    </citation>
    <scope>NUCLEOTIDE SEQUENCE [LARGE SCALE GENOMIC DNA]</scope>
    <source>
        <strain evidence="7 8">MP601</strain>
    </source>
</reference>
<accession>A0A841J8Q1</accession>
<comment type="cofactor">
    <cofactor evidence="1">
        <name>Ca(2+)</name>
        <dbReference type="ChEBI" id="CHEBI:29108"/>
    </cofactor>
</comment>
<dbReference type="AlphaFoldDB" id="A0A841J8Q1"/>
<dbReference type="GO" id="GO:0000224">
    <property type="term" value="F:peptide-N4-(N-acetyl-beta-glucosaminyl)asparagine amidase activity"/>
    <property type="evidence" value="ECO:0007669"/>
    <property type="project" value="TreeGrafter"/>
</dbReference>
<dbReference type="GO" id="GO:0005829">
    <property type="term" value="C:cytosol"/>
    <property type="evidence" value="ECO:0007669"/>
    <property type="project" value="TreeGrafter"/>
</dbReference>
<protein>
    <submittedName>
        <fullName evidence="7">Putative alpha-1,2-mannosidase</fullName>
    </submittedName>
</protein>
<dbReference type="Proteomes" id="UP000548326">
    <property type="component" value="Unassembled WGS sequence"/>
</dbReference>
<feature type="signal peptide" evidence="4">
    <location>
        <begin position="1"/>
        <end position="20"/>
    </location>
</feature>
<keyword evidence="3" id="KW-0106">Calcium</keyword>
<feature type="domain" description="Glycosyl hydrolase family 92 N-terminal" evidence="6">
    <location>
        <begin position="37"/>
        <end position="271"/>
    </location>
</feature>
<dbReference type="GO" id="GO:0005975">
    <property type="term" value="P:carbohydrate metabolic process"/>
    <property type="evidence" value="ECO:0007669"/>
    <property type="project" value="InterPro"/>
</dbReference>
<evidence type="ECO:0000256" key="2">
    <source>
        <dbReference type="ARBA" id="ARBA00011245"/>
    </source>
</evidence>
<dbReference type="InterPro" id="IPR050883">
    <property type="entry name" value="PNGase"/>
</dbReference>
<dbReference type="RefSeq" id="WP_183586841.1">
    <property type="nucleotide sequence ID" value="NZ_JACHCA010000004.1"/>
</dbReference>
<comment type="subunit">
    <text evidence="2">Monomer.</text>
</comment>
<feature type="chain" id="PRO_5032615896" evidence="4">
    <location>
        <begin position="21"/>
        <end position="758"/>
    </location>
</feature>
<dbReference type="Gene3D" id="2.70.98.10">
    <property type="match status" value="1"/>
</dbReference>
<dbReference type="Pfam" id="PF17678">
    <property type="entry name" value="Glyco_hydro_92N"/>
    <property type="match status" value="1"/>
</dbReference>
<comment type="caution">
    <text evidence="7">The sequence shown here is derived from an EMBL/GenBank/DDBJ whole genome shotgun (WGS) entry which is preliminary data.</text>
</comment>
<dbReference type="PANTHER" id="PTHR12143:SF39">
    <property type="entry name" value="SECRETED PROTEIN"/>
    <property type="match status" value="1"/>
</dbReference>
<proteinExistence type="predicted"/>
<evidence type="ECO:0000256" key="4">
    <source>
        <dbReference type="SAM" id="SignalP"/>
    </source>
</evidence>
<evidence type="ECO:0000259" key="6">
    <source>
        <dbReference type="Pfam" id="PF17678"/>
    </source>
</evidence>
<evidence type="ECO:0000313" key="7">
    <source>
        <dbReference type="EMBL" id="MBB6127559.1"/>
    </source>
</evidence>
<dbReference type="EMBL" id="JACHCA010000004">
    <property type="protein sequence ID" value="MBB6127559.1"/>
    <property type="molecule type" value="Genomic_DNA"/>
</dbReference>
<dbReference type="InterPro" id="IPR014718">
    <property type="entry name" value="GH-type_carb-bd"/>
</dbReference>
<dbReference type="Gene3D" id="1.20.1610.10">
    <property type="entry name" value="alpha-1,2-mannosidases domains"/>
    <property type="match status" value="1"/>
</dbReference>
<dbReference type="InterPro" id="IPR041371">
    <property type="entry name" value="GH92_N"/>
</dbReference>
<evidence type="ECO:0000259" key="5">
    <source>
        <dbReference type="Pfam" id="PF07971"/>
    </source>
</evidence>
<evidence type="ECO:0000256" key="1">
    <source>
        <dbReference type="ARBA" id="ARBA00001913"/>
    </source>
</evidence>
<sequence length="758" mass="83958">MKKQICLAGLLALFSSNSFSQVYKTAVANKPGSLTQYVDPYIGTGFHGHVFVGASVPFGAVQLGPTNISEGWDWCSGYHISDSTIIGFQHTHLSGTGIGDLGDISFMPTTGPIKVTKGSTKDLQSGYTSLFSHQDEVVKPGYYKVKLKRYSIGVELTASTRVGMHKYTFPAAKDAHIVIDLKEGIGWDRPMETYIKQVDKNTIVGYRFSKGWAVDQRIYFTAVFSKPIKTFAVYDSTSNAAGTELKGTKVKGVISFSTTQGEVVYAKVGISPVSSENAMLNIKAEIPGWDFNKVVVDADKAWNNQLQKITIKTDSLSQLKKFYTAFYHTMIAPSIFNDVNGEYWGTDKKVHKNQGFNNVTTFSLWDTYRANNPLSTIIHPEHTNDMINSMLAIYQQQGSLPVWHLMANETNCMVGYSAVPVVADALLKGYKGFDANLAYEAMKTTAMQDARGIKFVKSLGYIPADSTAESVSMGMEYAIDDWCIAQVAKKLGKQADYDYFSKRGQYYKNYYDPKAGFMRGRLSENSWRTPYSPFISIHEHGDFTEGNGWQYTFLVPQDVEGLINLLGGEAKFNTKLDSLFIAQGDMGKFKSPDVSGLIGQYAHGNEPSHPMSYFYDYSGQPWKTAEKVRYILDDFYTDKPDGIIGNEDVGQMSAWYVLSALGFYSANPANGLYVFGSPVINEATLKLQGNKTFHIVVKNNSPQNKYINAMLLNGKVYNKTYFAHKDIINGGELIITMGNKPGTVWGVGDANKAVSVLK</sequence>
<dbReference type="NCBIfam" id="TIGR01180">
    <property type="entry name" value="aman2_put"/>
    <property type="match status" value="1"/>
</dbReference>
<dbReference type="InterPro" id="IPR012939">
    <property type="entry name" value="Glyco_hydro_92"/>
</dbReference>
<feature type="domain" description="Glycosyl hydrolase family 92" evidence="5">
    <location>
        <begin position="277"/>
        <end position="739"/>
    </location>
</feature>
<dbReference type="PANTHER" id="PTHR12143">
    <property type="entry name" value="PEPTIDE N-GLYCANASE PNGASE -RELATED"/>
    <property type="match status" value="1"/>
</dbReference>